<dbReference type="Pfam" id="PF04186">
    <property type="entry name" value="FxsA"/>
    <property type="match status" value="1"/>
</dbReference>
<feature type="transmembrane region" description="Helical" evidence="2">
    <location>
        <begin position="71"/>
        <end position="100"/>
    </location>
</feature>
<accession>A0A7D4TF67</accession>
<sequence>MKILLLLFILVPLTELYILIQVGSEIGALPTVLLTIATAIAGVFLMRQQGMATMLEAQSEMASGKPPQEAVIGGVLIFIGGILLFIPGLVTDFLGFLLLIPPVRSYLVRQSLKGMTIRSHGHFRYQKDDSIIEGEWTEKEKRGPESLEDHDPK</sequence>
<name>A0A7D4TF67_9GAMM</name>
<dbReference type="EMBL" id="CP054020">
    <property type="protein sequence ID" value="QKI88588.1"/>
    <property type="molecule type" value="Genomic_DNA"/>
</dbReference>
<dbReference type="InterPro" id="IPR007313">
    <property type="entry name" value="FxsA"/>
</dbReference>
<evidence type="ECO:0000313" key="3">
    <source>
        <dbReference type="EMBL" id="QKI88588.1"/>
    </source>
</evidence>
<dbReference type="AlphaFoldDB" id="A0A7D4TF67"/>
<evidence type="ECO:0000256" key="2">
    <source>
        <dbReference type="SAM" id="Phobius"/>
    </source>
</evidence>
<keyword evidence="2" id="KW-0472">Membrane</keyword>
<dbReference type="GO" id="GO:0016020">
    <property type="term" value="C:membrane"/>
    <property type="evidence" value="ECO:0007669"/>
    <property type="project" value="InterPro"/>
</dbReference>
<feature type="transmembrane region" description="Helical" evidence="2">
    <location>
        <begin position="26"/>
        <end position="46"/>
    </location>
</feature>
<gene>
    <name evidence="3" type="ORF">HQN79_02865</name>
</gene>
<proteinExistence type="predicted"/>
<dbReference type="NCBIfam" id="NF008528">
    <property type="entry name" value="PRK11463.1-2"/>
    <property type="match status" value="1"/>
</dbReference>
<organism evidence="3 4">
    <name type="scientific">Thiomicrorhabdus xiamenensis</name>
    <dbReference type="NCBI Taxonomy" id="2739063"/>
    <lineage>
        <taxon>Bacteria</taxon>
        <taxon>Pseudomonadati</taxon>
        <taxon>Pseudomonadota</taxon>
        <taxon>Gammaproteobacteria</taxon>
        <taxon>Thiotrichales</taxon>
        <taxon>Piscirickettsiaceae</taxon>
        <taxon>Thiomicrorhabdus</taxon>
    </lineage>
</organism>
<evidence type="ECO:0000256" key="1">
    <source>
        <dbReference type="SAM" id="MobiDB-lite"/>
    </source>
</evidence>
<dbReference type="RefSeq" id="WP_173284186.1">
    <property type="nucleotide sequence ID" value="NZ_CP054020.1"/>
</dbReference>
<dbReference type="PANTHER" id="PTHR35335:SF1">
    <property type="entry name" value="UPF0716 PROTEIN FXSA"/>
    <property type="match status" value="1"/>
</dbReference>
<protein>
    <submittedName>
        <fullName evidence="3">FxsA family protein</fullName>
    </submittedName>
</protein>
<reference evidence="3 4" key="1">
    <citation type="submission" date="2020-05" db="EMBL/GenBank/DDBJ databases">
        <title>Thiomicrorhabdus sediminis sp.nov. and Thiomicrorhabdus xiamenensis sp.nov., novel sulfur-oxidizing bacteria isolated from coastal sediment.</title>
        <authorList>
            <person name="Liu X."/>
        </authorList>
    </citation>
    <scope>NUCLEOTIDE SEQUENCE [LARGE SCALE GENOMIC DNA]</scope>
    <source>
        <strain evidence="3 4">G2</strain>
    </source>
</reference>
<dbReference type="Proteomes" id="UP000504724">
    <property type="component" value="Chromosome"/>
</dbReference>
<keyword evidence="2" id="KW-1133">Transmembrane helix</keyword>
<keyword evidence="4" id="KW-1185">Reference proteome</keyword>
<evidence type="ECO:0000313" key="4">
    <source>
        <dbReference type="Proteomes" id="UP000504724"/>
    </source>
</evidence>
<feature type="region of interest" description="Disordered" evidence="1">
    <location>
        <begin position="134"/>
        <end position="153"/>
    </location>
</feature>
<dbReference type="KEGG" id="txa:HQN79_02865"/>
<dbReference type="PANTHER" id="PTHR35335">
    <property type="entry name" value="UPF0716 PROTEIN FXSA"/>
    <property type="match status" value="1"/>
</dbReference>
<keyword evidence="2" id="KW-0812">Transmembrane</keyword>